<feature type="compositionally biased region" description="Basic and acidic residues" evidence="2">
    <location>
        <begin position="192"/>
        <end position="229"/>
    </location>
</feature>
<feature type="region of interest" description="Disordered" evidence="2">
    <location>
        <begin position="161"/>
        <end position="229"/>
    </location>
</feature>
<evidence type="ECO:0000313" key="4">
    <source>
        <dbReference type="Proteomes" id="UP001044222"/>
    </source>
</evidence>
<protein>
    <recommendedName>
        <fullName evidence="5">Cilia- and flagella-associated protein 97</fullName>
    </recommendedName>
</protein>
<evidence type="ECO:0000256" key="2">
    <source>
        <dbReference type="SAM" id="MobiDB-lite"/>
    </source>
</evidence>
<comment type="similarity">
    <text evidence="1">Belongs to the CFAP97 family.</text>
</comment>
<evidence type="ECO:0008006" key="5">
    <source>
        <dbReference type="Google" id="ProtNLM"/>
    </source>
</evidence>
<dbReference type="PANTHER" id="PTHR33768">
    <property type="entry name" value="MIP11318P"/>
    <property type="match status" value="1"/>
</dbReference>
<comment type="caution">
    <text evidence="3">The sequence shown here is derived from an EMBL/GenBank/DDBJ whole genome shotgun (WGS) entry which is preliminary data.</text>
</comment>
<dbReference type="Proteomes" id="UP001044222">
    <property type="component" value="Chromosome 16"/>
</dbReference>
<sequence>MQHRAYQPILPCGNKYLQQKWDRTHYEMHQKKVTSAKPTVSTGPPQTYGHLQLKLKKLKLEEERMSIIQRDNKMLLDKISFIMRTTGHIDNRNNYENRSLCREKRQQELLRVSKENQVIVERLSRCGPRYSTRQWHEDWLRTEEYRESIARYPRSASLIKARPKSIKQAAKEAKGDKSVQERSGGDNAPGDKNNKSGEKAETDERKGSDGERDAETKNSESDSDSDKHD</sequence>
<evidence type="ECO:0000256" key="1">
    <source>
        <dbReference type="ARBA" id="ARBA00008315"/>
    </source>
</evidence>
<reference evidence="3" key="1">
    <citation type="submission" date="2021-01" db="EMBL/GenBank/DDBJ databases">
        <title>A chromosome-scale assembly of European eel, Anguilla anguilla.</title>
        <authorList>
            <person name="Henkel C."/>
            <person name="Jong-Raadsen S.A."/>
            <person name="Dufour S."/>
            <person name="Weltzien F.-A."/>
            <person name="Palstra A.P."/>
            <person name="Pelster B."/>
            <person name="Spaink H.P."/>
            <person name="Van Den Thillart G.E."/>
            <person name="Jansen H."/>
            <person name="Zahm M."/>
            <person name="Klopp C."/>
            <person name="Cedric C."/>
            <person name="Louis A."/>
            <person name="Berthelot C."/>
            <person name="Parey E."/>
            <person name="Roest Crollius H."/>
            <person name="Montfort J."/>
            <person name="Robinson-Rechavi M."/>
            <person name="Bucao C."/>
            <person name="Bouchez O."/>
            <person name="Gislard M."/>
            <person name="Lluch J."/>
            <person name="Milhes M."/>
            <person name="Lampietro C."/>
            <person name="Lopez Roques C."/>
            <person name="Donnadieu C."/>
            <person name="Braasch I."/>
            <person name="Desvignes T."/>
            <person name="Postlethwait J."/>
            <person name="Bobe J."/>
            <person name="Guiguen Y."/>
            <person name="Dirks R."/>
        </authorList>
    </citation>
    <scope>NUCLEOTIDE SEQUENCE</scope>
    <source>
        <strain evidence="3">Tag_6206</strain>
        <tissue evidence="3">Liver</tissue>
    </source>
</reference>
<evidence type="ECO:0000313" key="3">
    <source>
        <dbReference type="EMBL" id="KAG5833142.1"/>
    </source>
</evidence>
<feature type="compositionally biased region" description="Basic and acidic residues" evidence="2">
    <location>
        <begin position="169"/>
        <end position="184"/>
    </location>
</feature>
<dbReference type="EMBL" id="JAFIRN010000016">
    <property type="protein sequence ID" value="KAG5833142.1"/>
    <property type="molecule type" value="Genomic_DNA"/>
</dbReference>
<dbReference type="PANTHER" id="PTHR33768:SF7">
    <property type="entry name" value="CFAP97 DOMAIN CONTAINING 2"/>
    <property type="match status" value="1"/>
</dbReference>
<dbReference type="InterPro" id="IPR029488">
    <property type="entry name" value="Hmw/CFAP97"/>
</dbReference>
<dbReference type="AlphaFoldDB" id="A0A9D3RMI9"/>
<organism evidence="3 4">
    <name type="scientific">Anguilla anguilla</name>
    <name type="common">European freshwater eel</name>
    <name type="synonym">Muraena anguilla</name>
    <dbReference type="NCBI Taxonomy" id="7936"/>
    <lineage>
        <taxon>Eukaryota</taxon>
        <taxon>Metazoa</taxon>
        <taxon>Chordata</taxon>
        <taxon>Craniata</taxon>
        <taxon>Vertebrata</taxon>
        <taxon>Euteleostomi</taxon>
        <taxon>Actinopterygii</taxon>
        <taxon>Neopterygii</taxon>
        <taxon>Teleostei</taxon>
        <taxon>Anguilliformes</taxon>
        <taxon>Anguillidae</taxon>
        <taxon>Anguilla</taxon>
    </lineage>
</organism>
<accession>A0A9D3RMI9</accession>
<dbReference type="InterPro" id="IPR038792">
    <property type="entry name" value="CFAP97D1/2"/>
</dbReference>
<keyword evidence="4" id="KW-1185">Reference proteome</keyword>
<dbReference type="Pfam" id="PF13879">
    <property type="entry name" value="Hmw_CFAP97"/>
    <property type="match status" value="1"/>
</dbReference>
<proteinExistence type="inferred from homology"/>
<name>A0A9D3RMI9_ANGAN</name>
<gene>
    <name evidence="3" type="ORF">ANANG_G00272710</name>
</gene>